<dbReference type="EMBL" id="DVHI01000034">
    <property type="protein sequence ID" value="HIR62433.1"/>
    <property type="molecule type" value="Genomic_DNA"/>
</dbReference>
<dbReference type="PROSITE" id="PS00178">
    <property type="entry name" value="AA_TRNA_LIGASE_I"/>
    <property type="match status" value="1"/>
</dbReference>
<comment type="function">
    <text evidence="7">Catalyzes the attachment of glutamate to tRNA(Glu) in a two-step reaction: glutamate is first activated by ATP to form Glu-AMP and then transferred to the acceptor end of tRNA(Glu).</text>
</comment>
<accession>A0A9D1E0P0</accession>
<dbReference type="EC" id="6.1.1.17" evidence="7"/>
<dbReference type="SUPFAM" id="SSF48163">
    <property type="entry name" value="An anticodon-binding domain of class I aminoacyl-tRNA synthetases"/>
    <property type="match status" value="1"/>
</dbReference>
<comment type="caution">
    <text evidence="7">Lacks conserved residue(s) required for the propagation of feature annotation.</text>
</comment>
<evidence type="ECO:0000259" key="8">
    <source>
        <dbReference type="Pfam" id="PF00749"/>
    </source>
</evidence>
<keyword evidence="4 7" id="KW-0067">ATP-binding</keyword>
<feature type="domain" description="Aminoacyl-tRNA synthetase class I anticodon-binding" evidence="9">
    <location>
        <begin position="348"/>
        <end position="477"/>
    </location>
</feature>
<dbReference type="Gene3D" id="1.10.10.350">
    <property type="match status" value="1"/>
</dbReference>
<dbReference type="PRINTS" id="PR00987">
    <property type="entry name" value="TRNASYNTHGLU"/>
</dbReference>
<dbReference type="Gene3D" id="3.40.50.620">
    <property type="entry name" value="HUPs"/>
    <property type="match status" value="1"/>
</dbReference>
<comment type="catalytic activity">
    <reaction evidence="7">
        <text>tRNA(Glu) + L-glutamate + ATP = L-glutamyl-tRNA(Glu) + AMP + diphosphate</text>
        <dbReference type="Rhea" id="RHEA:23540"/>
        <dbReference type="Rhea" id="RHEA-COMP:9663"/>
        <dbReference type="Rhea" id="RHEA-COMP:9680"/>
        <dbReference type="ChEBI" id="CHEBI:29985"/>
        <dbReference type="ChEBI" id="CHEBI:30616"/>
        <dbReference type="ChEBI" id="CHEBI:33019"/>
        <dbReference type="ChEBI" id="CHEBI:78442"/>
        <dbReference type="ChEBI" id="CHEBI:78520"/>
        <dbReference type="ChEBI" id="CHEBI:456215"/>
        <dbReference type="EC" id="6.1.1.17"/>
    </reaction>
</comment>
<dbReference type="InterPro" id="IPR045462">
    <property type="entry name" value="aa-tRNA-synth_I_cd-bd"/>
</dbReference>
<evidence type="ECO:0000256" key="6">
    <source>
        <dbReference type="ARBA" id="ARBA00023146"/>
    </source>
</evidence>
<proteinExistence type="inferred from homology"/>
<dbReference type="InterPro" id="IPR014729">
    <property type="entry name" value="Rossmann-like_a/b/a_fold"/>
</dbReference>
<dbReference type="InterPro" id="IPR001412">
    <property type="entry name" value="aa-tRNA-synth_I_CS"/>
</dbReference>
<evidence type="ECO:0000259" key="9">
    <source>
        <dbReference type="Pfam" id="PF19269"/>
    </source>
</evidence>
<dbReference type="Proteomes" id="UP000886744">
    <property type="component" value="Unassembled WGS sequence"/>
</dbReference>
<dbReference type="HAMAP" id="MF_00022">
    <property type="entry name" value="Glu_tRNA_synth_type1"/>
    <property type="match status" value="1"/>
</dbReference>
<dbReference type="AlphaFoldDB" id="A0A9D1E0P0"/>
<dbReference type="InterPro" id="IPR033910">
    <property type="entry name" value="GluRS_core"/>
</dbReference>
<keyword evidence="7" id="KW-0963">Cytoplasm</keyword>
<dbReference type="PANTHER" id="PTHR43311">
    <property type="entry name" value="GLUTAMATE--TRNA LIGASE"/>
    <property type="match status" value="1"/>
</dbReference>
<dbReference type="GO" id="GO:0005737">
    <property type="term" value="C:cytoplasm"/>
    <property type="evidence" value="ECO:0007669"/>
    <property type="project" value="UniProtKB-SubCell"/>
</dbReference>
<dbReference type="GO" id="GO:0000049">
    <property type="term" value="F:tRNA binding"/>
    <property type="evidence" value="ECO:0007669"/>
    <property type="project" value="InterPro"/>
</dbReference>
<feature type="domain" description="Glutamyl/glutaminyl-tRNA synthetase class Ib catalytic" evidence="8">
    <location>
        <begin position="5"/>
        <end position="319"/>
    </location>
</feature>
<gene>
    <name evidence="7" type="primary">gltX</name>
    <name evidence="10" type="ORF">IAC94_02770</name>
</gene>
<keyword evidence="3 7" id="KW-0547">Nucleotide-binding</keyword>
<feature type="binding site" evidence="7">
    <location>
        <position position="253"/>
    </location>
    <ligand>
        <name>ATP</name>
        <dbReference type="ChEBI" id="CHEBI:30616"/>
    </ligand>
</feature>
<feature type="short sequence motif" description="'HIGH' region" evidence="7">
    <location>
        <begin position="11"/>
        <end position="21"/>
    </location>
</feature>
<dbReference type="FunFam" id="3.40.50.620:FF:000045">
    <property type="entry name" value="Glutamate--tRNA ligase, mitochondrial"/>
    <property type="match status" value="1"/>
</dbReference>
<dbReference type="GO" id="GO:0008270">
    <property type="term" value="F:zinc ion binding"/>
    <property type="evidence" value="ECO:0007669"/>
    <property type="project" value="InterPro"/>
</dbReference>
<reference evidence="10" key="1">
    <citation type="submission" date="2020-10" db="EMBL/GenBank/DDBJ databases">
        <authorList>
            <person name="Gilroy R."/>
        </authorList>
    </citation>
    <scope>NUCLEOTIDE SEQUENCE</scope>
    <source>
        <strain evidence="10">ChiHjej13B12-12457</strain>
    </source>
</reference>
<dbReference type="PANTHER" id="PTHR43311:SF2">
    <property type="entry name" value="GLUTAMATE--TRNA LIGASE, MITOCHONDRIAL-RELATED"/>
    <property type="match status" value="1"/>
</dbReference>
<dbReference type="Pfam" id="PF00749">
    <property type="entry name" value="tRNA-synt_1c"/>
    <property type="match status" value="1"/>
</dbReference>
<evidence type="ECO:0000256" key="7">
    <source>
        <dbReference type="HAMAP-Rule" id="MF_00022"/>
    </source>
</evidence>
<organism evidence="10 11">
    <name type="scientific">Candidatus Coprenecus avistercoris</name>
    <dbReference type="NCBI Taxonomy" id="2840730"/>
    <lineage>
        <taxon>Bacteria</taxon>
        <taxon>Pseudomonadati</taxon>
        <taxon>Bacteroidota</taxon>
        <taxon>Bacteroidia</taxon>
        <taxon>Bacteroidales</taxon>
        <taxon>Rikenellaceae</taxon>
        <taxon>Rikenellaceae incertae sedis</taxon>
        <taxon>Candidatus Coprenecus</taxon>
    </lineage>
</organism>
<dbReference type="InterPro" id="IPR020058">
    <property type="entry name" value="Glu/Gln-tRNA-synth_Ib_cat-dom"/>
</dbReference>
<dbReference type="InterPro" id="IPR049940">
    <property type="entry name" value="GluQ/Sye"/>
</dbReference>
<keyword evidence="6 7" id="KW-0030">Aminoacyl-tRNA synthetase</keyword>
<dbReference type="CDD" id="cd00808">
    <property type="entry name" value="GluRS_core"/>
    <property type="match status" value="1"/>
</dbReference>
<protein>
    <recommendedName>
        <fullName evidence="7">Glutamate--tRNA ligase</fullName>
        <ecNumber evidence="7">6.1.1.17</ecNumber>
    </recommendedName>
    <alternativeName>
        <fullName evidence="7">Glutamyl-tRNA synthetase</fullName>
        <shortName evidence="7">GluRS</shortName>
    </alternativeName>
</protein>
<dbReference type="GO" id="GO:0004818">
    <property type="term" value="F:glutamate-tRNA ligase activity"/>
    <property type="evidence" value="ECO:0007669"/>
    <property type="project" value="UniProtKB-UniRule"/>
</dbReference>
<keyword evidence="5 7" id="KW-0648">Protein biosynthesis</keyword>
<evidence type="ECO:0000256" key="5">
    <source>
        <dbReference type="ARBA" id="ARBA00022917"/>
    </source>
</evidence>
<evidence type="ECO:0000256" key="2">
    <source>
        <dbReference type="ARBA" id="ARBA00022598"/>
    </source>
</evidence>
<dbReference type="InterPro" id="IPR008925">
    <property type="entry name" value="aa_tRNA-synth_I_cd-bd_sf"/>
</dbReference>
<evidence type="ECO:0000256" key="3">
    <source>
        <dbReference type="ARBA" id="ARBA00022741"/>
    </source>
</evidence>
<reference evidence="10" key="2">
    <citation type="journal article" date="2021" name="PeerJ">
        <title>Extensive microbial diversity within the chicken gut microbiome revealed by metagenomics and culture.</title>
        <authorList>
            <person name="Gilroy R."/>
            <person name="Ravi A."/>
            <person name="Getino M."/>
            <person name="Pursley I."/>
            <person name="Horton D.L."/>
            <person name="Alikhan N.F."/>
            <person name="Baker D."/>
            <person name="Gharbi K."/>
            <person name="Hall N."/>
            <person name="Watson M."/>
            <person name="Adriaenssens E.M."/>
            <person name="Foster-Nyarko E."/>
            <person name="Jarju S."/>
            <person name="Secka A."/>
            <person name="Antonio M."/>
            <person name="Oren A."/>
            <person name="Chaudhuri R.R."/>
            <person name="La Ragione R."/>
            <person name="Hildebrand F."/>
            <person name="Pallen M.J."/>
        </authorList>
    </citation>
    <scope>NUCLEOTIDE SEQUENCE</scope>
    <source>
        <strain evidence="10">ChiHjej13B12-12457</strain>
    </source>
</reference>
<evidence type="ECO:0000313" key="11">
    <source>
        <dbReference type="Proteomes" id="UP000886744"/>
    </source>
</evidence>
<dbReference type="NCBIfam" id="TIGR00464">
    <property type="entry name" value="gltX_bact"/>
    <property type="match status" value="1"/>
</dbReference>
<dbReference type="InterPro" id="IPR004527">
    <property type="entry name" value="Glu-tRNA-ligase_bac/mito"/>
</dbReference>
<dbReference type="GO" id="GO:0005524">
    <property type="term" value="F:ATP binding"/>
    <property type="evidence" value="ECO:0007669"/>
    <property type="project" value="UniProtKB-UniRule"/>
</dbReference>
<dbReference type="GO" id="GO:0006424">
    <property type="term" value="P:glutamyl-tRNA aminoacylation"/>
    <property type="evidence" value="ECO:0007669"/>
    <property type="project" value="UniProtKB-UniRule"/>
</dbReference>
<dbReference type="SUPFAM" id="SSF52374">
    <property type="entry name" value="Nucleotidylyl transferase"/>
    <property type="match status" value="1"/>
</dbReference>
<feature type="short sequence motif" description="'KMSKS' region" evidence="7">
    <location>
        <begin position="250"/>
        <end position="254"/>
    </location>
</feature>
<evidence type="ECO:0000256" key="1">
    <source>
        <dbReference type="ARBA" id="ARBA00007894"/>
    </source>
</evidence>
<keyword evidence="2 7" id="KW-0436">Ligase</keyword>
<evidence type="ECO:0000313" key="10">
    <source>
        <dbReference type="EMBL" id="HIR62433.1"/>
    </source>
</evidence>
<comment type="similarity">
    <text evidence="1 7">Belongs to the class-I aminoacyl-tRNA synthetase family. Glutamate--tRNA ligase type 1 subfamily.</text>
</comment>
<dbReference type="InterPro" id="IPR000924">
    <property type="entry name" value="Glu/Gln-tRNA-synth"/>
</dbReference>
<name>A0A9D1E0P0_9BACT</name>
<comment type="subcellular location">
    <subcellularLocation>
        <location evidence="7">Cytoplasm</location>
    </subcellularLocation>
</comment>
<comment type="subunit">
    <text evidence="7">Monomer.</text>
</comment>
<dbReference type="Pfam" id="PF19269">
    <property type="entry name" value="Anticodon_2"/>
    <property type="match status" value="1"/>
</dbReference>
<evidence type="ECO:0000256" key="4">
    <source>
        <dbReference type="ARBA" id="ARBA00022840"/>
    </source>
</evidence>
<sequence>MSEIVRTRFAPSPTGYMHIGNLRTALFAYLFAKSQNGKFILRIEDTDQGRYVEGSIDVIYDTLRTAGLIHDEGPDIGGDYGPYTQSERKDIYKKYALELVEKGAAYYCFCQKGDKETESQDGGGYDRHCRNLSPEEVKAQLDAGKPYVIRQRIPLEGTTSWNDLVYGEISVENSTLDDQVLLKSDGMPTYNFANVVDDHLMDITHIIRGSEYLSSNPKYLLLYQAFGWETPQYIHLPIINGRNADGSISKLSKRHGAVSFQALIEQGYLPQGIINYIALLGWSPKSEQEIFTMDELISQFSIEGVHKSPAVFDYQKLGWVDGQHITALDPAVFIRDAFPYAQISGTFLEAKWPKLASLLQSRITKYSDIPEKIAFLQQMPGYDVSLYIHKKNKSTLESSTAILSRAIECLTSQEDWSEEALLASMTSLAGDLGLKLGPLTWPVRIALSGLMATPGGAIDILYLLGKEESLKRLSDGIRLIEKENLVDGK</sequence>
<dbReference type="InterPro" id="IPR020751">
    <property type="entry name" value="aa-tRNA-synth_I_codon-bd_sub2"/>
</dbReference>
<comment type="caution">
    <text evidence="10">The sequence shown here is derived from an EMBL/GenBank/DDBJ whole genome shotgun (WGS) entry which is preliminary data.</text>
</comment>